<protein>
    <submittedName>
        <fullName evidence="2">Uncharacterized protein</fullName>
    </submittedName>
</protein>
<evidence type="ECO:0000313" key="2">
    <source>
        <dbReference type="EMBL" id="MPM85309.1"/>
    </source>
</evidence>
<feature type="compositionally biased region" description="Basic residues" evidence="1">
    <location>
        <begin position="1"/>
        <end position="10"/>
    </location>
</feature>
<accession>A0A645D7W5</accession>
<evidence type="ECO:0000256" key="1">
    <source>
        <dbReference type="SAM" id="MobiDB-lite"/>
    </source>
</evidence>
<organism evidence="2">
    <name type="scientific">bioreactor metagenome</name>
    <dbReference type="NCBI Taxonomy" id="1076179"/>
    <lineage>
        <taxon>unclassified sequences</taxon>
        <taxon>metagenomes</taxon>
        <taxon>ecological metagenomes</taxon>
    </lineage>
</organism>
<name>A0A645D7W5_9ZZZZ</name>
<comment type="caution">
    <text evidence="2">The sequence shown here is derived from an EMBL/GenBank/DDBJ whole genome shotgun (WGS) entry which is preliminary data.</text>
</comment>
<proteinExistence type="predicted"/>
<gene>
    <name evidence="2" type="ORF">SDC9_132387</name>
</gene>
<feature type="region of interest" description="Disordered" evidence="1">
    <location>
        <begin position="1"/>
        <end position="42"/>
    </location>
</feature>
<dbReference type="AlphaFoldDB" id="A0A645D7W5"/>
<dbReference type="EMBL" id="VSSQ01033648">
    <property type="protein sequence ID" value="MPM85309.1"/>
    <property type="molecule type" value="Genomic_DNA"/>
</dbReference>
<sequence length="202" mass="21380">MQHARRKVRGKGVGQAQVRGQLGREQAGAQQPDGHMGAGTGHGDDARTILVVAQQALQLLHIAGEVFLGLHTVAAQRTHGGAVGAGRAAQAQVDAARVERGERAERLGHHQRRMVGQHDAARAHANLLRGACDVADQHGRGRTRNARHIVVLGQPVAGEAQLFSLLRGAHGNLQSIGHRSAFAHGDQVQHGQLDVVQGFHGD</sequence>
<reference evidence="2" key="1">
    <citation type="submission" date="2019-08" db="EMBL/GenBank/DDBJ databases">
        <authorList>
            <person name="Kucharzyk K."/>
            <person name="Murdoch R.W."/>
            <person name="Higgins S."/>
            <person name="Loffler F."/>
        </authorList>
    </citation>
    <scope>NUCLEOTIDE SEQUENCE</scope>
</reference>